<dbReference type="OrthoDB" id="441278at2759"/>
<dbReference type="InterPro" id="IPR000433">
    <property type="entry name" value="Znf_ZZ"/>
</dbReference>
<keyword evidence="4" id="KW-0479">Metal-binding</keyword>
<dbReference type="InterPro" id="IPR043145">
    <property type="entry name" value="Znf_ZZ_sf"/>
</dbReference>
<evidence type="ECO:0000256" key="9">
    <source>
        <dbReference type="SAM" id="MobiDB-lite"/>
    </source>
</evidence>
<evidence type="ECO:0000313" key="12">
    <source>
        <dbReference type="EMBL" id="CAG9581217.1"/>
    </source>
</evidence>
<dbReference type="Proteomes" id="UP000789524">
    <property type="component" value="Unassembled WGS sequence"/>
</dbReference>
<dbReference type="Pfam" id="PF16577">
    <property type="entry name" value="UBA_5"/>
    <property type="match status" value="1"/>
</dbReference>
<evidence type="ECO:0000256" key="3">
    <source>
        <dbReference type="ARBA" id="ARBA00022490"/>
    </source>
</evidence>
<dbReference type="SUPFAM" id="SSF54277">
    <property type="entry name" value="CAD &amp; PB1 domains"/>
    <property type="match status" value="1"/>
</dbReference>
<feature type="compositionally biased region" description="Polar residues" evidence="9">
    <location>
        <begin position="314"/>
        <end position="344"/>
    </location>
</feature>
<evidence type="ECO:0000256" key="2">
    <source>
        <dbReference type="ARBA" id="ARBA00004496"/>
    </source>
</evidence>
<name>A0A8J2R5F7_9NEOP</name>
<evidence type="ECO:0000256" key="6">
    <source>
        <dbReference type="ARBA" id="ARBA00022833"/>
    </source>
</evidence>
<dbReference type="GO" id="GO:0044753">
    <property type="term" value="C:amphisome"/>
    <property type="evidence" value="ECO:0007669"/>
    <property type="project" value="TreeGrafter"/>
</dbReference>
<dbReference type="SUPFAM" id="SSF57850">
    <property type="entry name" value="RING/U-box"/>
    <property type="match status" value="1"/>
</dbReference>
<keyword evidence="13" id="KW-1185">Reference proteome</keyword>
<dbReference type="GO" id="GO:0008270">
    <property type="term" value="F:zinc ion binding"/>
    <property type="evidence" value="ECO:0007669"/>
    <property type="project" value="UniProtKB-KW"/>
</dbReference>
<dbReference type="PANTHER" id="PTHR15090">
    <property type="entry name" value="SEQUESTOSOME 1-RELATED"/>
    <property type="match status" value="1"/>
</dbReference>
<dbReference type="GO" id="GO:0005080">
    <property type="term" value="F:protein kinase C binding"/>
    <property type="evidence" value="ECO:0007669"/>
    <property type="project" value="TreeGrafter"/>
</dbReference>
<dbReference type="SMART" id="SM00291">
    <property type="entry name" value="ZnF_ZZ"/>
    <property type="match status" value="1"/>
</dbReference>
<feature type="compositionally biased region" description="Basic residues" evidence="9">
    <location>
        <begin position="205"/>
        <end position="233"/>
    </location>
</feature>
<feature type="compositionally biased region" description="Basic and acidic residues" evidence="9">
    <location>
        <begin position="456"/>
        <end position="465"/>
    </location>
</feature>
<gene>
    <name evidence="12" type="ORF">DCHRY22_LOCUS13865</name>
</gene>
<dbReference type="Gene3D" id="1.10.8.10">
    <property type="entry name" value="DNA helicase RuvA subunit, C-terminal domain"/>
    <property type="match status" value="1"/>
</dbReference>
<feature type="domain" description="PB1" evidence="11">
    <location>
        <begin position="4"/>
        <end position="93"/>
    </location>
</feature>
<dbReference type="GO" id="GO:0005634">
    <property type="term" value="C:nucleus"/>
    <property type="evidence" value="ECO:0007669"/>
    <property type="project" value="UniProtKB-SubCell"/>
</dbReference>
<dbReference type="EMBL" id="CAKASE010000080">
    <property type="protein sequence ID" value="CAG9581217.1"/>
    <property type="molecule type" value="Genomic_DNA"/>
</dbReference>
<feature type="region of interest" description="Disordered" evidence="9">
    <location>
        <begin position="314"/>
        <end position="473"/>
    </location>
</feature>
<dbReference type="GO" id="GO:0016235">
    <property type="term" value="C:aggresome"/>
    <property type="evidence" value="ECO:0007669"/>
    <property type="project" value="TreeGrafter"/>
</dbReference>
<keyword evidence="3" id="KW-0963">Cytoplasm</keyword>
<evidence type="ECO:0000256" key="1">
    <source>
        <dbReference type="ARBA" id="ARBA00004123"/>
    </source>
</evidence>
<feature type="compositionally biased region" description="Basic and acidic residues" evidence="9">
    <location>
        <begin position="386"/>
        <end position="397"/>
    </location>
</feature>
<dbReference type="InterPro" id="IPR053793">
    <property type="entry name" value="PB1-like"/>
</dbReference>
<feature type="domain" description="ZZ-type" evidence="10">
    <location>
        <begin position="117"/>
        <end position="167"/>
    </location>
</feature>
<evidence type="ECO:0000256" key="4">
    <source>
        <dbReference type="ARBA" id="ARBA00022723"/>
    </source>
</evidence>
<keyword evidence="7" id="KW-0539">Nucleus</keyword>
<dbReference type="CDD" id="cd14320">
    <property type="entry name" value="UBA_SQSTM"/>
    <property type="match status" value="1"/>
</dbReference>
<feature type="compositionally biased region" description="Basic and acidic residues" evidence="9">
    <location>
        <begin position="190"/>
        <end position="204"/>
    </location>
</feature>
<evidence type="ECO:0000256" key="8">
    <source>
        <dbReference type="PROSITE-ProRule" id="PRU00228"/>
    </source>
</evidence>
<dbReference type="InterPro" id="IPR033741">
    <property type="entry name" value="SQSTM_UBA"/>
</dbReference>
<feature type="compositionally biased region" description="Basic and acidic residues" evidence="9">
    <location>
        <begin position="407"/>
        <end position="416"/>
    </location>
</feature>
<evidence type="ECO:0000256" key="7">
    <source>
        <dbReference type="ARBA" id="ARBA00023242"/>
    </source>
</evidence>
<comment type="caution">
    <text evidence="12">The sequence shown here is derived from an EMBL/GenBank/DDBJ whole genome shotgun (WGS) entry which is preliminary data.</text>
</comment>
<keyword evidence="5 8" id="KW-0863">Zinc-finger</keyword>
<keyword evidence="6" id="KW-0862">Zinc</keyword>
<evidence type="ECO:0000313" key="13">
    <source>
        <dbReference type="Proteomes" id="UP000789524"/>
    </source>
</evidence>
<dbReference type="InterPro" id="IPR000270">
    <property type="entry name" value="PB1_dom"/>
</dbReference>
<sequence>MGEEIFFKVYVLWKSGVPYEVRRFGIEKNKLPSFSVLAQRLEEIMPDLAKVKYSVTWKDEEGDEVVVSTDDEVKIALLNMPRLVKLHIYCEEKPDGGDTRNVFTAAADAGASSSAEHSGVVCDSCDDAVVGFRYKCTSCIDYDLCTKCEAAGAHPEHCMVRIPMPGMPRSVIKEAVKHSRHFLKTVASKIEEDHCKKRREPSSERKRRGEHGRPHGHGHGHRHRSGHEHQRRQHASWFDTFASYMNEFADLTGDVNIEIDTGFSNKTSNKTNQSAKEAPSSSTNEQPQGPSNPQNCDVINIQKFLERFLGGHNIPQQKQSASNNAETQNTAEVPENQSQATANNDVEMGQGDRKAPEEDKESVKSTTSSEKDDTPDEADNWTVINAEKDLMDDEKSNDPTPPIGFKLPEEFRDHSKTTGGLYPPLNIATASLNPKEPEVKEPETSTNKPQPSAPTEKPEPKAKPEQRKRHPLPHIDAAIDQMLAMGFTNEGEWLTQILENKNGNIAAVLDLLTPVNPKK</sequence>
<dbReference type="PROSITE" id="PS50135">
    <property type="entry name" value="ZF_ZZ_2"/>
    <property type="match status" value="1"/>
</dbReference>
<dbReference type="SUPFAM" id="SSF46934">
    <property type="entry name" value="UBA-like"/>
    <property type="match status" value="1"/>
</dbReference>
<evidence type="ECO:0000259" key="10">
    <source>
        <dbReference type="PROSITE" id="PS50135"/>
    </source>
</evidence>
<dbReference type="GO" id="GO:0035973">
    <property type="term" value="P:aggrephagy"/>
    <property type="evidence" value="ECO:0007669"/>
    <property type="project" value="TreeGrafter"/>
</dbReference>
<feature type="region of interest" description="Disordered" evidence="9">
    <location>
        <begin position="263"/>
        <end position="296"/>
    </location>
</feature>
<accession>A0A8J2R5F7</accession>
<dbReference type="PROSITE" id="PS51745">
    <property type="entry name" value="PB1"/>
    <property type="match status" value="1"/>
</dbReference>
<reference evidence="12" key="1">
    <citation type="submission" date="2021-09" db="EMBL/GenBank/DDBJ databases">
        <authorList>
            <person name="Martin H S."/>
        </authorList>
    </citation>
    <scope>NUCLEOTIDE SEQUENCE</scope>
</reference>
<dbReference type="InterPro" id="IPR009060">
    <property type="entry name" value="UBA-like_sf"/>
</dbReference>
<dbReference type="AlphaFoldDB" id="A0A8J2R5F7"/>
<evidence type="ECO:0000259" key="11">
    <source>
        <dbReference type="PROSITE" id="PS51745"/>
    </source>
</evidence>
<dbReference type="PANTHER" id="PTHR15090:SF0">
    <property type="entry name" value="SEQUESTOSOME-1"/>
    <property type="match status" value="1"/>
</dbReference>
<dbReference type="GO" id="GO:0070530">
    <property type="term" value="F:K63-linked polyubiquitin modification-dependent protein binding"/>
    <property type="evidence" value="ECO:0007669"/>
    <property type="project" value="TreeGrafter"/>
</dbReference>
<dbReference type="InterPro" id="IPR052260">
    <property type="entry name" value="Autophagy_Rcpt_SigReg"/>
</dbReference>
<dbReference type="FunFam" id="3.30.60.90:FF:000016">
    <property type="entry name" value="Refractory to sigma P"/>
    <property type="match status" value="1"/>
</dbReference>
<dbReference type="Gene3D" id="3.10.20.90">
    <property type="entry name" value="Phosphatidylinositol 3-kinase Catalytic Subunit, Chain A, domain 1"/>
    <property type="match status" value="1"/>
</dbReference>
<evidence type="ECO:0000256" key="5">
    <source>
        <dbReference type="ARBA" id="ARBA00022771"/>
    </source>
</evidence>
<protein>
    <submittedName>
        <fullName evidence="12">(African queen) hypothetical protein</fullName>
    </submittedName>
</protein>
<dbReference type="PROSITE" id="PS01357">
    <property type="entry name" value="ZF_ZZ_1"/>
    <property type="match status" value="1"/>
</dbReference>
<feature type="compositionally biased region" description="Basic and acidic residues" evidence="9">
    <location>
        <begin position="350"/>
        <end position="363"/>
    </location>
</feature>
<feature type="region of interest" description="Disordered" evidence="9">
    <location>
        <begin position="190"/>
        <end position="233"/>
    </location>
</feature>
<organism evidence="12 13">
    <name type="scientific">Danaus chrysippus</name>
    <name type="common">African queen</name>
    <dbReference type="NCBI Taxonomy" id="151541"/>
    <lineage>
        <taxon>Eukaryota</taxon>
        <taxon>Metazoa</taxon>
        <taxon>Ecdysozoa</taxon>
        <taxon>Arthropoda</taxon>
        <taxon>Hexapoda</taxon>
        <taxon>Insecta</taxon>
        <taxon>Pterygota</taxon>
        <taxon>Neoptera</taxon>
        <taxon>Endopterygota</taxon>
        <taxon>Lepidoptera</taxon>
        <taxon>Glossata</taxon>
        <taxon>Ditrysia</taxon>
        <taxon>Papilionoidea</taxon>
        <taxon>Nymphalidae</taxon>
        <taxon>Danainae</taxon>
        <taxon>Danaini</taxon>
        <taxon>Danaina</taxon>
        <taxon>Danaus</taxon>
        <taxon>Anosia</taxon>
    </lineage>
</organism>
<comment type="subcellular location">
    <subcellularLocation>
        <location evidence="2">Cytoplasm</location>
    </subcellularLocation>
    <subcellularLocation>
        <location evidence="1">Nucleus</location>
    </subcellularLocation>
</comment>
<proteinExistence type="predicted"/>
<dbReference type="Gene3D" id="3.30.60.90">
    <property type="match status" value="1"/>
</dbReference>
<dbReference type="CDD" id="cd02340">
    <property type="entry name" value="ZZ_NBR1_like"/>
    <property type="match status" value="1"/>
</dbReference>
<dbReference type="Pfam" id="PF00569">
    <property type="entry name" value="ZZ"/>
    <property type="match status" value="1"/>
</dbReference>
<dbReference type="Pfam" id="PF00564">
    <property type="entry name" value="PB1"/>
    <property type="match status" value="1"/>
</dbReference>
<dbReference type="GO" id="GO:0000423">
    <property type="term" value="P:mitophagy"/>
    <property type="evidence" value="ECO:0007669"/>
    <property type="project" value="TreeGrafter"/>
</dbReference>
<dbReference type="GO" id="GO:0007032">
    <property type="term" value="P:endosome organization"/>
    <property type="evidence" value="ECO:0007669"/>
    <property type="project" value="TreeGrafter"/>
</dbReference>